<evidence type="ECO:0008006" key="3">
    <source>
        <dbReference type="Google" id="ProtNLM"/>
    </source>
</evidence>
<sequence>MSVTDEQYKWLAEQSYWVERVRDDVAYHPEKEKKYFFNGKDNSLGQFKVLKVEDNPTNGMQAMAVVPVVNGVVDYKNITIAYAGTNFGDPKDRQTDLNSVIMGQNQFKAHSLLPNTASQIDTALEFAQEVRNDYPQATIQVTGHSLGGYLGQIVAIKNQWQATTFNGPDLSNMLTAEEIAWAKANTDILINYRNERDGIGNFGGDPLGIARYVAPYKENNIAGLDFLYYHGLSAWQFDEQGNLVDKYGLVVDKKNYVGQVDIDGDGTADIRISAANTEPRNLFLSSGSLSSFGSETITINPDSLRMLSSNLNMLCLTEIPMLINLCRLCQEKNTKIQGDFETRKKKVEESIVQRFKETRLTDVFYQLHDSLGQAISKKHIFDNLASINTISYSSVPSSACLASGAYLDISPYNSLITTLKTQSGSLYQHSQAEQIGTSSSGLSINPTPSALKCSEILEQTAKHLKEQAEKIFEGRGLREGKKDGISEALTEVLAVEERNLSQLNASISNAAQLSSSLANHFQQMDEWLSGQITSGGNIDYLAPSTVPSSYKAYLEESNIFDDVKDVLQAFDTQVEQNSDNYARIVGTAFSEAFRSVQRSLDDWRSSIGVFNSTVELIKESFTTTIYVESSEKVKDKIVTKQIYWGTLSEVYGSHITTNINEARRVFKSLPDKLEIALEISRTASADMQHLLPALTVIIEEGVYTAFDLDEIVASQKAVQSITDRIIRELSFAVSTISSQMTGQAAGTLVRHLSKIQQLMTYFNRLVGDCFGNQSQAGDSPPVGIISPAAKNFSLN</sequence>
<dbReference type="OrthoDB" id="6450827at2"/>
<dbReference type="SUPFAM" id="SSF53474">
    <property type="entry name" value="alpha/beta-Hydrolases"/>
    <property type="match status" value="1"/>
</dbReference>
<dbReference type="Proteomes" id="UP000269331">
    <property type="component" value="Chromosome"/>
</dbReference>
<dbReference type="NCBIfam" id="NF047388">
    <property type="entry name" value="SA1320_fam"/>
    <property type="match status" value="1"/>
</dbReference>
<dbReference type="InterPro" id="IPR029058">
    <property type="entry name" value="AB_hydrolase_fold"/>
</dbReference>
<protein>
    <recommendedName>
        <fullName evidence="3">DUF2974 domain-containing protein</fullName>
    </recommendedName>
</protein>
<proteinExistence type="predicted"/>
<gene>
    <name evidence="1" type="ORF">SR187_5960</name>
</gene>
<dbReference type="AlphaFoldDB" id="A0A2Z5TNL6"/>
<accession>A0A2Z5TNL6</accession>
<dbReference type="Gene3D" id="3.40.50.1820">
    <property type="entry name" value="alpha/beta hydrolase"/>
    <property type="match status" value="1"/>
</dbReference>
<reference evidence="1 2" key="1">
    <citation type="journal article" date="2018" name="Genome Biol. Evol.">
        <title>Complete Genome Sequence of Streptococcus ruminantium sp. nov. GUT-187T (=DSM 104980T =JCM 31869T), the Type Strain of S. ruminantium, and Comparison with Genome Sequences of Streptococcus suis Strains.</title>
        <authorList>
            <person name="Tohya M."/>
            <person name="Sekizaki T."/>
            <person name="Miyoshi-Akiyama T."/>
        </authorList>
    </citation>
    <scope>NUCLEOTIDE SEQUENCE [LARGE SCALE GENOMIC DNA]</scope>
    <source>
        <strain evidence="1 2">GUT187T</strain>
    </source>
</reference>
<dbReference type="EMBL" id="AP018400">
    <property type="protein sequence ID" value="BBA92797.1"/>
    <property type="molecule type" value="Genomic_DNA"/>
</dbReference>
<dbReference type="GeneID" id="52229733"/>
<evidence type="ECO:0000313" key="2">
    <source>
        <dbReference type="Proteomes" id="UP000269331"/>
    </source>
</evidence>
<organism evidence="1 2">
    <name type="scientific">Streptococcus ruminantium</name>
    <dbReference type="NCBI Taxonomy" id="1917441"/>
    <lineage>
        <taxon>Bacteria</taxon>
        <taxon>Bacillati</taxon>
        <taxon>Bacillota</taxon>
        <taxon>Bacilli</taxon>
        <taxon>Lactobacillales</taxon>
        <taxon>Streptococcaceae</taxon>
        <taxon>Streptococcus</taxon>
    </lineage>
</organism>
<evidence type="ECO:0000313" key="1">
    <source>
        <dbReference type="EMBL" id="BBA92797.1"/>
    </source>
</evidence>
<name>A0A2Z5TNL6_9STRE</name>
<dbReference type="Pfam" id="PF26363">
    <property type="entry name" value="Phospholipase-like"/>
    <property type="match status" value="1"/>
</dbReference>
<dbReference type="RefSeq" id="WP_120171815.1">
    <property type="nucleotide sequence ID" value="NZ_AP018400.1"/>
</dbReference>
<dbReference type="KEGG" id="srq:SR187_5960"/>